<dbReference type="InterPro" id="IPR056613">
    <property type="entry name" value="DUF7287"/>
</dbReference>
<keyword evidence="1" id="KW-0472">Membrane</keyword>
<dbReference type="EMBL" id="AOIA01000153">
    <property type="protein sequence ID" value="ELY52868.1"/>
    <property type="molecule type" value="Genomic_DNA"/>
</dbReference>
<dbReference type="AlphaFoldDB" id="L9WWZ7"/>
<evidence type="ECO:0000256" key="1">
    <source>
        <dbReference type="SAM" id="Phobius"/>
    </source>
</evidence>
<dbReference type="STRING" id="1227498.C492_18835"/>
<comment type="caution">
    <text evidence="2">The sequence shown here is derived from an EMBL/GenBank/DDBJ whole genome shotgun (WGS) entry which is preliminary data.</text>
</comment>
<name>L9WWZ7_9EURY</name>
<dbReference type="Proteomes" id="UP000011531">
    <property type="component" value="Unassembled WGS sequence"/>
</dbReference>
<keyword evidence="1" id="KW-1133">Transmembrane helix</keyword>
<reference evidence="2 3" key="1">
    <citation type="journal article" date="2014" name="PLoS Genet.">
        <title>Phylogenetically driven sequencing of extremely halophilic archaea reveals strategies for static and dynamic osmo-response.</title>
        <authorList>
            <person name="Becker E.A."/>
            <person name="Seitzer P.M."/>
            <person name="Tritt A."/>
            <person name="Larsen D."/>
            <person name="Krusor M."/>
            <person name="Yao A.I."/>
            <person name="Wu D."/>
            <person name="Madern D."/>
            <person name="Eisen J.A."/>
            <person name="Darling A.E."/>
            <person name="Facciotti M.T."/>
        </authorList>
    </citation>
    <scope>NUCLEOTIDE SEQUENCE [LARGE SCALE GENOMIC DNA]</scope>
    <source>
        <strain evidence="2 3">DSM 18795</strain>
    </source>
</reference>
<dbReference type="RefSeq" id="WP_008426285.1">
    <property type="nucleotide sequence ID" value="NZ_AOIA01000153.1"/>
</dbReference>
<dbReference type="OrthoDB" id="125215at2157"/>
<feature type="transmembrane region" description="Helical" evidence="1">
    <location>
        <begin position="14"/>
        <end position="36"/>
    </location>
</feature>
<evidence type="ECO:0000313" key="3">
    <source>
        <dbReference type="Proteomes" id="UP000011531"/>
    </source>
</evidence>
<sequence>MAPADDRAQTTQDFAVGIGVFLLSVALVFAALPTLAPSDAADAERERAERIADRFLAEFATHNELDGARVVAALEGDDPGRPPGVGDDVGVRLERLDGSLLEHADGGVPLVAEPTAPDGRPAASAARIVSLDGSIELEVGADDPAYRLVVEVYP</sequence>
<protein>
    <submittedName>
        <fullName evidence="2">Uncharacterized protein</fullName>
    </submittedName>
</protein>
<keyword evidence="1" id="KW-0812">Transmembrane</keyword>
<keyword evidence="3" id="KW-1185">Reference proteome</keyword>
<proteinExistence type="predicted"/>
<dbReference type="PATRIC" id="fig|1227498.3.peg.3722"/>
<organism evidence="2 3">
    <name type="scientific">Natronococcus jeotgali DSM 18795</name>
    <dbReference type="NCBI Taxonomy" id="1227498"/>
    <lineage>
        <taxon>Archaea</taxon>
        <taxon>Methanobacteriati</taxon>
        <taxon>Methanobacteriota</taxon>
        <taxon>Stenosarchaea group</taxon>
        <taxon>Halobacteria</taxon>
        <taxon>Halobacteriales</taxon>
        <taxon>Natrialbaceae</taxon>
        <taxon>Natronococcus</taxon>
    </lineage>
</organism>
<gene>
    <name evidence="2" type="ORF">C492_18835</name>
</gene>
<dbReference type="Pfam" id="PF23958">
    <property type="entry name" value="DUF7287"/>
    <property type="match status" value="1"/>
</dbReference>
<accession>L9WWZ7</accession>
<evidence type="ECO:0000313" key="2">
    <source>
        <dbReference type="EMBL" id="ELY52868.1"/>
    </source>
</evidence>